<proteinExistence type="predicted"/>
<keyword evidence="3" id="KW-1185">Reference proteome</keyword>
<evidence type="ECO:0000313" key="3">
    <source>
        <dbReference type="Proteomes" id="UP000660885"/>
    </source>
</evidence>
<sequence length="64" mass="6493">MPRISLSTVIAPLLVLITLALGFHKMTADKPEAPPPPNTAAYRESSGAGPAPVQPPATSTQTGG</sequence>
<dbReference type="EMBL" id="JAETWB010000001">
    <property type="protein sequence ID" value="MBL6077476.1"/>
    <property type="molecule type" value="Genomic_DNA"/>
</dbReference>
<dbReference type="Proteomes" id="UP000660885">
    <property type="component" value="Unassembled WGS sequence"/>
</dbReference>
<evidence type="ECO:0000313" key="2">
    <source>
        <dbReference type="EMBL" id="MBL6077476.1"/>
    </source>
</evidence>
<protein>
    <submittedName>
        <fullName evidence="2">Uncharacterized protein</fullName>
    </submittedName>
</protein>
<feature type="region of interest" description="Disordered" evidence="1">
    <location>
        <begin position="27"/>
        <end position="64"/>
    </location>
</feature>
<evidence type="ECO:0000256" key="1">
    <source>
        <dbReference type="SAM" id="MobiDB-lite"/>
    </source>
</evidence>
<organism evidence="2 3">
    <name type="scientific">Belnapia arida</name>
    <dbReference type="NCBI Taxonomy" id="2804533"/>
    <lineage>
        <taxon>Bacteria</taxon>
        <taxon>Pseudomonadati</taxon>
        <taxon>Pseudomonadota</taxon>
        <taxon>Alphaproteobacteria</taxon>
        <taxon>Acetobacterales</taxon>
        <taxon>Roseomonadaceae</taxon>
        <taxon>Belnapia</taxon>
    </lineage>
</organism>
<name>A0ABS1TYF4_9PROT</name>
<dbReference type="RefSeq" id="WP_202830584.1">
    <property type="nucleotide sequence ID" value="NZ_JAETWB010000001.1"/>
</dbReference>
<accession>A0ABS1TYF4</accession>
<reference evidence="2 3" key="1">
    <citation type="submission" date="2021-01" db="EMBL/GenBank/DDBJ databases">
        <title>Belnapia mucosa sp. nov. and Belnapia arida sp. nov., isolated from the Tabernas Desert (Almeria, Spain).</title>
        <authorList>
            <person name="Molina-Menor E."/>
            <person name="Vidal-Verdu A."/>
            <person name="Calonge A."/>
            <person name="Satari L."/>
            <person name="Pereto J."/>
            <person name="Porcar M."/>
        </authorList>
    </citation>
    <scope>NUCLEOTIDE SEQUENCE [LARGE SCALE GENOMIC DNA]</scope>
    <source>
        <strain evidence="2 3">T18</strain>
    </source>
</reference>
<gene>
    <name evidence="2" type="ORF">JMJ56_05610</name>
</gene>
<comment type="caution">
    <text evidence="2">The sequence shown here is derived from an EMBL/GenBank/DDBJ whole genome shotgun (WGS) entry which is preliminary data.</text>
</comment>